<comment type="caution">
    <text evidence="1">The sequence shown here is derived from an EMBL/GenBank/DDBJ whole genome shotgun (WGS) entry which is preliminary data.</text>
</comment>
<organism evidence="1 2">
    <name type="scientific">Auriscalpium vulgare</name>
    <dbReference type="NCBI Taxonomy" id="40419"/>
    <lineage>
        <taxon>Eukaryota</taxon>
        <taxon>Fungi</taxon>
        <taxon>Dikarya</taxon>
        <taxon>Basidiomycota</taxon>
        <taxon>Agaricomycotina</taxon>
        <taxon>Agaricomycetes</taxon>
        <taxon>Russulales</taxon>
        <taxon>Auriscalpiaceae</taxon>
        <taxon>Auriscalpium</taxon>
    </lineage>
</organism>
<keyword evidence="2" id="KW-1185">Reference proteome</keyword>
<reference evidence="1" key="2">
    <citation type="journal article" date="2022" name="New Phytol.">
        <title>Evolutionary transition to the ectomycorrhizal habit in the genomes of a hyperdiverse lineage of mushroom-forming fungi.</title>
        <authorList>
            <person name="Looney B."/>
            <person name="Miyauchi S."/>
            <person name="Morin E."/>
            <person name="Drula E."/>
            <person name="Courty P.E."/>
            <person name="Kohler A."/>
            <person name="Kuo A."/>
            <person name="LaButti K."/>
            <person name="Pangilinan J."/>
            <person name="Lipzen A."/>
            <person name="Riley R."/>
            <person name="Andreopoulos W."/>
            <person name="He G."/>
            <person name="Johnson J."/>
            <person name="Nolan M."/>
            <person name="Tritt A."/>
            <person name="Barry K.W."/>
            <person name="Grigoriev I.V."/>
            <person name="Nagy L.G."/>
            <person name="Hibbett D."/>
            <person name="Henrissat B."/>
            <person name="Matheny P.B."/>
            <person name="Labbe J."/>
            <person name="Martin F.M."/>
        </authorList>
    </citation>
    <scope>NUCLEOTIDE SEQUENCE</scope>
    <source>
        <strain evidence="1">FP105234-sp</strain>
    </source>
</reference>
<proteinExistence type="predicted"/>
<evidence type="ECO:0000313" key="1">
    <source>
        <dbReference type="EMBL" id="KAI0039982.1"/>
    </source>
</evidence>
<protein>
    <submittedName>
        <fullName evidence="1">Uncharacterized protein</fullName>
    </submittedName>
</protein>
<evidence type="ECO:0000313" key="2">
    <source>
        <dbReference type="Proteomes" id="UP000814033"/>
    </source>
</evidence>
<name>A0ACB8R7V5_9AGAM</name>
<gene>
    <name evidence="1" type="ORF">FA95DRAFT_955238</name>
</gene>
<sequence>MRCFLTYPAYVYPTEHVNRPPTWSSLFPILFASRTYAQPPQRKNNRIMNMSIELLLITRCTYQCGHCGRAIVCVGGYGARAVIRATHLAVGNIRFTVTICPVVRRVAPGTAGLRFGGGHEGGHEMGHRMEAPRGMMSADRQL</sequence>
<dbReference type="EMBL" id="MU276241">
    <property type="protein sequence ID" value="KAI0039982.1"/>
    <property type="molecule type" value="Genomic_DNA"/>
</dbReference>
<accession>A0ACB8R7V5</accession>
<reference evidence="1" key="1">
    <citation type="submission" date="2021-02" db="EMBL/GenBank/DDBJ databases">
        <authorList>
            <consortium name="DOE Joint Genome Institute"/>
            <person name="Ahrendt S."/>
            <person name="Looney B.P."/>
            <person name="Miyauchi S."/>
            <person name="Morin E."/>
            <person name="Drula E."/>
            <person name="Courty P.E."/>
            <person name="Chicoki N."/>
            <person name="Fauchery L."/>
            <person name="Kohler A."/>
            <person name="Kuo A."/>
            <person name="Labutti K."/>
            <person name="Pangilinan J."/>
            <person name="Lipzen A."/>
            <person name="Riley R."/>
            <person name="Andreopoulos W."/>
            <person name="He G."/>
            <person name="Johnson J."/>
            <person name="Barry K.W."/>
            <person name="Grigoriev I.V."/>
            <person name="Nagy L."/>
            <person name="Hibbett D."/>
            <person name="Henrissat B."/>
            <person name="Matheny P.B."/>
            <person name="Labbe J."/>
            <person name="Martin F."/>
        </authorList>
    </citation>
    <scope>NUCLEOTIDE SEQUENCE</scope>
    <source>
        <strain evidence="1">FP105234-sp</strain>
    </source>
</reference>
<dbReference type="Proteomes" id="UP000814033">
    <property type="component" value="Unassembled WGS sequence"/>
</dbReference>